<comment type="subcellular location">
    <subcellularLocation>
        <location evidence="1">Periplasm</location>
    </subcellularLocation>
</comment>
<dbReference type="InterPro" id="IPR004682">
    <property type="entry name" value="TRAP_DctP"/>
</dbReference>
<protein>
    <submittedName>
        <fullName evidence="6">DctP family TRAP transporter solute-binding subunit</fullName>
    </submittedName>
</protein>
<evidence type="ECO:0000313" key="6">
    <source>
        <dbReference type="EMBL" id="QPH55970.1"/>
    </source>
</evidence>
<reference evidence="6 7" key="1">
    <citation type="submission" date="2020-11" db="EMBL/GenBank/DDBJ databases">
        <title>Description of Pontivivens ytuae sp. nov. isolated from deep sea sediment of Mariana Trench.</title>
        <authorList>
            <person name="Wang Z."/>
            <person name="Sun Q.-L."/>
            <person name="Xu X.-D."/>
            <person name="Tang Y.-Z."/>
            <person name="Zhang J."/>
        </authorList>
    </citation>
    <scope>NUCLEOTIDE SEQUENCE [LARGE SCALE GENOMIC DNA]</scope>
    <source>
        <strain evidence="6 7">MT2928</strain>
    </source>
</reference>
<evidence type="ECO:0000256" key="2">
    <source>
        <dbReference type="ARBA" id="ARBA00009023"/>
    </source>
</evidence>
<keyword evidence="7" id="KW-1185">Reference proteome</keyword>
<dbReference type="GO" id="GO:0030288">
    <property type="term" value="C:outer membrane-bounded periplasmic space"/>
    <property type="evidence" value="ECO:0007669"/>
    <property type="project" value="InterPro"/>
</dbReference>
<dbReference type="Proteomes" id="UP000594800">
    <property type="component" value="Chromosome"/>
</dbReference>
<dbReference type="Gene3D" id="3.40.190.170">
    <property type="entry name" value="Bacterial extracellular solute-binding protein, family 7"/>
    <property type="match status" value="1"/>
</dbReference>
<comment type="similarity">
    <text evidence="2">Belongs to the bacterial solute-binding protein 7 family.</text>
</comment>
<keyword evidence="3" id="KW-0813">Transport</keyword>
<dbReference type="AlphaFoldDB" id="A0A7S9QEH1"/>
<sequence>MNKTLEGVPIVSRQALAGLCLGFIALSTPVFAQCDPGEILIRFSHVTAETGHPKGEAALLLQTRVNEEMDGRACMEVYPRSQLFNDDDVLPAMLRGEVEMAAPSLSKFGAYTPQLQVFDLPFLFEDILAVEEFQNSDAGQELKESMVDDGLLGLEFWHNGMKQLSANVPLVDPADADGLKFRVQRSAVLMAQIEALGGEPFPMAFSAVFDALQSGDVDGQANTWSNIYTQGFHTVQDGVTETNHGIVDYLVVTSVEWWEGLQPDIREDLAQILLEVTHERNRFAFELGELNKIRVRQEGATIRILDDNEREAWVSALAPVYDQFRDEIGADLIQAAQAAEGGI</sequence>
<evidence type="ECO:0000256" key="4">
    <source>
        <dbReference type="ARBA" id="ARBA00022729"/>
    </source>
</evidence>
<evidence type="ECO:0000256" key="3">
    <source>
        <dbReference type="ARBA" id="ARBA00022448"/>
    </source>
</evidence>
<keyword evidence="5" id="KW-0574">Periplasm</keyword>
<dbReference type="InterPro" id="IPR018389">
    <property type="entry name" value="DctP_fam"/>
</dbReference>
<dbReference type="GO" id="GO:0055085">
    <property type="term" value="P:transmembrane transport"/>
    <property type="evidence" value="ECO:0007669"/>
    <property type="project" value="InterPro"/>
</dbReference>
<dbReference type="PIRSF" id="PIRSF006470">
    <property type="entry name" value="DctB"/>
    <property type="match status" value="1"/>
</dbReference>
<dbReference type="InterPro" id="IPR038404">
    <property type="entry name" value="TRAP_DctP_sf"/>
</dbReference>
<name>A0A7S9QEH1_9RHOB</name>
<dbReference type="KEGG" id="poz:I0K15_09675"/>
<dbReference type="NCBIfam" id="TIGR00787">
    <property type="entry name" value="dctP"/>
    <property type="match status" value="1"/>
</dbReference>
<dbReference type="EMBL" id="CP064942">
    <property type="protein sequence ID" value="QPH55970.1"/>
    <property type="molecule type" value="Genomic_DNA"/>
</dbReference>
<gene>
    <name evidence="6" type="ORF">I0K15_09675</name>
</gene>
<proteinExistence type="inferred from homology"/>
<dbReference type="NCBIfam" id="NF037995">
    <property type="entry name" value="TRAP_S1"/>
    <property type="match status" value="1"/>
</dbReference>
<dbReference type="GO" id="GO:0015740">
    <property type="term" value="P:C4-dicarboxylate transport"/>
    <property type="evidence" value="ECO:0007669"/>
    <property type="project" value="TreeGrafter"/>
</dbReference>
<evidence type="ECO:0000256" key="5">
    <source>
        <dbReference type="ARBA" id="ARBA00022764"/>
    </source>
</evidence>
<dbReference type="PANTHER" id="PTHR33376">
    <property type="match status" value="1"/>
</dbReference>
<accession>A0A7S9QEH1</accession>
<organism evidence="6 7">
    <name type="scientific">Pontivivens ytuae</name>
    <dbReference type="NCBI Taxonomy" id="2789856"/>
    <lineage>
        <taxon>Bacteria</taxon>
        <taxon>Pseudomonadati</taxon>
        <taxon>Pseudomonadota</taxon>
        <taxon>Alphaproteobacteria</taxon>
        <taxon>Rhodobacterales</taxon>
        <taxon>Paracoccaceae</taxon>
        <taxon>Pontivivens</taxon>
    </lineage>
</organism>
<keyword evidence="4" id="KW-0732">Signal</keyword>
<dbReference type="PANTHER" id="PTHR33376:SF7">
    <property type="entry name" value="C4-DICARBOXYLATE-BINDING PROTEIN DCTB"/>
    <property type="match status" value="1"/>
</dbReference>
<evidence type="ECO:0000313" key="7">
    <source>
        <dbReference type="Proteomes" id="UP000594800"/>
    </source>
</evidence>
<dbReference type="RefSeq" id="WP_196105230.1">
    <property type="nucleotide sequence ID" value="NZ_CP064942.1"/>
</dbReference>
<dbReference type="Pfam" id="PF03480">
    <property type="entry name" value="DctP"/>
    <property type="match status" value="1"/>
</dbReference>
<evidence type="ECO:0000256" key="1">
    <source>
        <dbReference type="ARBA" id="ARBA00004418"/>
    </source>
</evidence>